<protein>
    <submittedName>
        <fullName evidence="1">Uncharacterized protein</fullName>
    </submittedName>
</protein>
<comment type="caution">
    <text evidence="1">The sequence shown here is derived from an EMBL/GenBank/DDBJ whole genome shotgun (WGS) entry which is preliminary data.</text>
</comment>
<organism evidence="1">
    <name type="scientific">bioreactor metagenome</name>
    <dbReference type="NCBI Taxonomy" id="1076179"/>
    <lineage>
        <taxon>unclassified sequences</taxon>
        <taxon>metagenomes</taxon>
        <taxon>ecological metagenomes</taxon>
    </lineage>
</organism>
<name>A0A645JLU1_9ZZZZ</name>
<accession>A0A645JLU1</accession>
<gene>
    <name evidence="1" type="ORF">SDC9_212404</name>
</gene>
<evidence type="ECO:0000313" key="1">
    <source>
        <dbReference type="EMBL" id="MPN64628.1"/>
    </source>
</evidence>
<reference evidence="1" key="1">
    <citation type="submission" date="2019-08" db="EMBL/GenBank/DDBJ databases">
        <authorList>
            <person name="Kucharzyk K."/>
            <person name="Murdoch R.W."/>
            <person name="Higgins S."/>
            <person name="Loffler F."/>
        </authorList>
    </citation>
    <scope>NUCLEOTIDE SEQUENCE</scope>
</reference>
<dbReference type="AlphaFoldDB" id="A0A645JLU1"/>
<proteinExistence type="predicted"/>
<sequence>MATPMSTPAAPFPLRFCPKVENAPFIPAMVYPSQTTLASPTARSENRSSLLPVSIYRICAPTITAIRNPFTDRRIRLLNSRNVTLSSKVAAVWNRLSRIALKNRPGKAASMIAYSTATKAGTFTPMGMPLKMLPYSSTRNTAAVAPEKMSRPRAPVF</sequence>
<dbReference type="EMBL" id="VSSQ01145764">
    <property type="protein sequence ID" value="MPN64628.1"/>
    <property type="molecule type" value="Genomic_DNA"/>
</dbReference>